<dbReference type="EMBL" id="MU155209">
    <property type="protein sequence ID" value="KAF9479636.1"/>
    <property type="molecule type" value="Genomic_DNA"/>
</dbReference>
<feature type="region of interest" description="Disordered" evidence="1">
    <location>
        <begin position="147"/>
        <end position="166"/>
    </location>
</feature>
<accession>A0A9P5Z2H1</accession>
<gene>
    <name evidence="2" type="ORF">BDN70DRAFT_684131</name>
</gene>
<sequence length="393" mass="42877">MLDLPDIRTPWLAYRGFEACIMVDNRPVTRFAAEYGEAEDTASAWIACEGTTKFIVYCRKVLPDEYDYTVSLFLDGQQVAWGAVVPKSEGSELHRISSASHSAAERKNLVFNAAALTTYASGLQAAVSAGFGEIKIVLQAVKITDDRRSQNSDRADTTTTPSSTASAPAWLLCDPVSKPVNLVFKYRSPEVLQASGIMPGPGFMQTSTHSVANKESKAQSKVIPEVISTARIIKGPTPPVAVTTQVNLVKEELKVKVEELKVKQEVKVEFKQENETEQKDKMTTKDSPEDGTQQEISDDDDADQIVIKSLRTLLAGLEQAAAKKRAGKEAAQAMPSKKGKIESNSTIDGVAKQGSDDAVDSSLLEHETDQMRPRKKAKRSHDVPHDAEIIDLT</sequence>
<keyword evidence="3" id="KW-1185">Reference proteome</keyword>
<evidence type="ECO:0000256" key="1">
    <source>
        <dbReference type="SAM" id="MobiDB-lite"/>
    </source>
</evidence>
<name>A0A9P5Z2H1_9AGAR</name>
<comment type="caution">
    <text evidence="2">The sequence shown here is derived from an EMBL/GenBank/DDBJ whole genome shotgun (WGS) entry which is preliminary data.</text>
</comment>
<feature type="compositionally biased region" description="Basic and acidic residues" evidence="1">
    <location>
        <begin position="380"/>
        <end position="393"/>
    </location>
</feature>
<feature type="compositionally biased region" description="Basic and acidic residues" evidence="1">
    <location>
        <begin position="147"/>
        <end position="156"/>
    </location>
</feature>
<evidence type="ECO:0000313" key="3">
    <source>
        <dbReference type="Proteomes" id="UP000807469"/>
    </source>
</evidence>
<feature type="region of interest" description="Disordered" evidence="1">
    <location>
        <begin position="326"/>
        <end position="393"/>
    </location>
</feature>
<feature type="compositionally biased region" description="Basic and acidic residues" evidence="1">
    <location>
        <begin position="273"/>
        <end position="288"/>
    </location>
</feature>
<protein>
    <submittedName>
        <fullName evidence="2">Uncharacterized protein</fullName>
    </submittedName>
</protein>
<feature type="region of interest" description="Disordered" evidence="1">
    <location>
        <begin position="273"/>
        <end position="302"/>
    </location>
</feature>
<dbReference type="AlphaFoldDB" id="A0A9P5Z2H1"/>
<dbReference type="Proteomes" id="UP000807469">
    <property type="component" value="Unassembled WGS sequence"/>
</dbReference>
<feature type="compositionally biased region" description="Basic and acidic residues" evidence="1">
    <location>
        <begin position="363"/>
        <end position="372"/>
    </location>
</feature>
<organism evidence="2 3">
    <name type="scientific">Pholiota conissans</name>
    <dbReference type="NCBI Taxonomy" id="109636"/>
    <lineage>
        <taxon>Eukaryota</taxon>
        <taxon>Fungi</taxon>
        <taxon>Dikarya</taxon>
        <taxon>Basidiomycota</taxon>
        <taxon>Agaricomycotina</taxon>
        <taxon>Agaricomycetes</taxon>
        <taxon>Agaricomycetidae</taxon>
        <taxon>Agaricales</taxon>
        <taxon>Agaricineae</taxon>
        <taxon>Strophariaceae</taxon>
        <taxon>Pholiota</taxon>
    </lineage>
</organism>
<dbReference type="OrthoDB" id="3364132at2759"/>
<evidence type="ECO:0000313" key="2">
    <source>
        <dbReference type="EMBL" id="KAF9479636.1"/>
    </source>
</evidence>
<feature type="compositionally biased region" description="Low complexity" evidence="1">
    <location>
        <begin position="157"/>
        <end position="166"/>
    </location>
</feature>
<proteinExistence type="predicted"/>
<reference evidence="2" key="1">
    <citation type="submission" date="2020-11" db="EMBL/GenBank/DDBJ databases">
        <authorList>
            <consortium name="DOE Joint Genome Institute"/>
            <person name="Ahrendt S."/>
            <person name="Riley R."/>
            <person name="Andreopoulos W."/>
            <person name="Labutti K."/>
            <person name="Pangilinan J."/>
            <person name="Ruiz-Duenas F.J."/>
            <person name="Barrasa J.M."/>
            <person name="Sanchez-Garcia M."/>
            <person name="Camarero S."/>
            <person name="Miyauchi S."/>
            <person name="Serrano A."/>
            <person name="Linde D."/>
            <person name="Babiker R."/>
            <person name="Drula E."/>
            <person name="Ayuso-Fernandez I."/>
            <person name="Pacheco R."/>
            <person name="Padilla G."/>
            <person name="Ferreira P."/>
            <person name="Barriuso J."/>
            <person name="Kellner H."/>
            <person name="Castanera R."/>
            <person name="Alfaro M."/>
            <person name="Ramirez L."/>
            <person name="Pisabarro A.G."/>
            <person name="Kuo A."/>
            <person name="Tritt A."/>
            <person name="Lipzen A."/>
            <person name="He G."/>
            <person name="Yan M."/>
            <person name="Ng V."/>
            <person name="Cullen D."/>
            <person name="Martin F."/>
            <person name="Rosso M.-N."/>
            <person name="Henrissat B."/>
            <person name="Hibbett D."/>
            <person name="Martinez A.T."/>
            <person name="Grigoriev I.V."/>
        </authorList>
    </citation>
    <scope>NUCLEOTIDE SEQUENCE</scope>
    <source>
        <strain evidence="2">CIRM-BRFM 674</strain>
    </source>
</reference>